<organism evidence="1 2">
    <name type="scientific">Shinella pollutisoli</name>
    <dbReference type="NCBI Taxonomy" id="2250594"/>
    <lineage>
        <taxon>Bacteria</taxon>
        <taxon>Pseudomonadati</taxon>
        <taxon>Pseudomonadota</taxon>
        <taxon>Alphaproteobacteria</taxon>
        <taxon>Hyphomicrobiales</taxon>
        <taxon>Rhizobiaceae</taxon>
        <taxon>Shinella</taxon>
    </lineage>
</organism>
<sequence>MDGNARTGDRGALRVTQRAEVQAPSTGTALVATGSGAISDRSVGTSVALEQKLFDCLNLRAAVERRGSKTVGSVRARLAFGW</sequence>
<protein>
    <submittedName>
        <fullName evidence="1">Uncharacterized protein</fullName>
    </submittedName>
</protein>
<evidence type="ECO:0000313" key="1">
    <source>
        <dbReference type="EMBL" id="MFC3072530.1"/>
    </source>
</evidence>
<accession>A0ABV7DE31</accession>
<dbReference type="EMBL" id="JBHRSP010000008">
    <property type="protein sequence ID" value="MFC3072530.1"/>
    <property type="molecule type" value="Genomic_DNA"/>
</dbReference>
<reference evidence="2" key="1">
    <citation type="journal article" date="2019" name="Int. J. Syst. Evol. Microbiol.">
        <title>The Global Catalogue of Microorganisms (GCM) 10K type strain sequencing project: providing services to taxonomists for standard genome sequencing and annotation.</title>
        <authorList>
            <consortium name="The Broad Institute Genomics Platform"/>
            <consortium name="The Broad Institute Genome Sequencing Center for Infectious Disease"/>
            <person name="Wu L."/>
            <person name="Ma J."/>
        </authorList>
    </citation>
    <scope>NUCLEOTIDE SEQUENCE [LARGE SCALE GENOMIC DNA]</scope>
    <source>
        <strain evidence="2">KCTC 52677</strain>
    </source>
</reference>
<dbReference type="RefSeq" id="WP_257318391.1">
    <property type="nucleotide sequence ID" value="NZ_JANFDG010000052.1"/>
</dbReference>
<proteinExistence type="predicted"/>
<name>A0ABV7DE31_9HYPH</name>
<keyword evidence="2" id="KW-1185">Reference proteome</keyword>
<evidence type="ECO:0000313" key="2">
    <source>
        <dbReference type="Proteomes" id="UP001595377"/>
    </source>
</evidence>
<comment type="caution">
    <text evidence="1">The sequence shown here is derived from an EMBL/GenBank/DDBJ whole genome shotgun (WGS) entry which is preliminary data.</text>
</comment>
<dbReference type="Proteomes" id="UP001595377">
    <property type="component" value="Unassembled WGS sequence"/>
</dbReference>
<gene>
    <name evidence="1" type="ORF">ACFOHH_05355</name>
</gene>